<gene>
    <name evidence="1" type="ORF">H9Q79_11110</name>
</gene>
<dbReference type="GO" id="GO:0003700">
    <property type="term" value="F:DNA-binding transcription factor activity"/>
    <property type="evidence" value="ECO:0007669"/>
    <property type="project" value="InterPro"/>
</dbReference>
<accession>A0A7G9G9J8</accession>
<reference evidence="1 2" key="1">
    <citation type="submission" date="2020-08" db="EMBL/GenBank/DDBJ databases">
        <authorList>
            <person name="Liu C."/>
            <person name="Sun Q."/>
        </authorList>
    </citation>
    <scope>NUCLEOTIDE SEQUENCE [LARGE SCALE GENOMIC DNA]</scope>
    <source>
        <strain evidence="1 2">NSJ-29</strain>
    </source>
</reference>
<evidence type="ECO:0000313" key="1">
    <source>
        <dbReference type="EMBL" id="QNM07480.1"/>
    </source>
</evidence>
<dbReference type="AlphaFoldDB" id="A0A7G9G9J8"/>
<dbReference type="EMBL" id="CP060635">
    <property type="protein sequence ID" value="QNM07480.1"/>
    <property type="molecule type" value="Genomic_DNA"/>
</dbReference>
<evidence type="ECO:0000313" key="2">
    <source>
        <dbReference type="Proteomes" id="UP000515860"/>
    </source>
</evidence>
<dbReference type="RefSeq" id="WP_118642940.1">
    <property type="nucleotide sequence ID" value="NZ_CP060635.1"/>
</dbReference>
<dbReference type="SUPFAM" id="SSF88946">
    <property type="entry name" value="Sigma2 domain of RNA polymerase sigma factors"/>
    <property type="match status" value="1"/>
</dbReference>
<protein>
    <submittedName>
        <fullName evidence="1">Uncharacterized protein</fullName>
    </submittedName>
</protein>
<dbReference type="GO" id="GO:0006352">
    <property type="term" value="P:DNA-templated transcription initiation"/>
    <property type="evidence" value="ECO:0007669"/>
    <property type="project" value="InterPro"/>
</dbReference>
<keyword evidence="2" id="KW-1185">Reference proteome</keyword>
<dbReference type="InterPro" id="IPR013325">
    <property type="entry name" value="RNA_pol_sigma_r2"/>
</dbReference>
<dbReference type="Gene3D" id="1.20.120.1810">
    <property type="match status" value="1"/>
</dbReference>
<organism evidence="1 2">
    <name type="scientific">Wansuia hejianensis</name>
    <dbReference type="NCBI Taxonomy" id="2763667"/>
    <lineage>
        <taxon>Bacteria</taxon>
        <taxon>Bacillati</taxon>
        <taxon>Bacillota</taxon>
        <taxon>Clostridia</taxon>
        <taxon>Lachnospirales</taxon>
        <taxon>Lachnospiraceae</taxon>
        <taxon>Wansuia</taxon>
    </lineage>
</organism>
<sequence>MITQQEFQQKLEALLSRAEAESFHIKKEEAESFFSGDELTGEQMKLVFDYLLSKKIIVEGYLKETALPELSVADLQYLEEYESALKMLAPERNGERTSLLEKILNGDKSVRERLSELFLPEVVKAARERYVPEVAVTDLVQEGNLCLLLALEAIEGRAGLDLASAEDKIMQEIRQGMQALTEQQRDVKHQDHRMVSKVQELKDSVSVLKEEMGRKVYLDEVADFMHISEDEAEAILKLAGEEVPEEE</sequence>
<dbReference type="KEGG" id="whj:H9Q79_11110"/>
<name>A0A7G9G9J8_9FIRM</name>
<proteinExistence type="predicted"/>
<dbReference type="Proteomes" id="UP000515860">
    <property type="component" value="Chromosome"/>
</dbReference>